<dbReference type="AlphaFoldDB" id="A0A1Z4JGS2"/>
<gene>
    <name evidence="1" type="ORF">NIES2135_25410</name>
</gene>
<dbReference type="EMBL" id="AP018203">
    <property type="protein sequence ID" value="BAY55717.1"/>
    <property type="molecule type" value="Genomic_DNA"/>
</dbReference>
<dbReference type="Gene3D" id="2.120.10.80">
    <property type="entry name" value="Kelch-type beta propeller"/>
    <property type="match status" value="1"/>
</dbReference>
<dbReference type="SUPFAM" id="SSF50965">
    <property type="entry name" value="Galactose oxidase, central domain"/>
    <property type="match status" value="1"/>
</dbReference>
<sequence length="134" mass="15262">MSRFYNDVVVYDGQGNFQIYGYPTTVFPPTNFHTATWVAGWIYIIGNLGYLGDRTIGETPVYRLNCSTFAIEKVTTCGEALGWIHKHRAVLSHGQIHISGGKIWAIQQDKPTLVDHTEAYFLDLEQPCWHRVET</sequence>
<dbReference type="InterPro" id="IPR011043">
    <property type="entry name" value="Gal_Oxase/kelch_b-propeller"/>
</dbReference>
<keyword evidence="2" id="KW-1185">Reference proteome</keyword>
<proteinExistence type="predicted"/>
<protein>
    <submittedName>
        <fullName evidence="1">Ankyrin repeat-containing protein</fullName>
    </submittedName>
</protein>
<evidence type="ECO:0000313" key="2">
    <source>
        <dbReference type="Proteomes" id="UP000217895"/>
    </source>
</evidence>
<accession>A0A1Z4JGS2</accession>
<dbReference type="Proteomes" id="UP000217895">
    <property type="component" value="Chromosome"/>
</dbReference>
<reference evidence="1 2" key="1">
    <citation type="submission" date="2017-06" db="EMBL/GenBank/DDBJ databases">
        <title>Genome sequencing of cyanobaciteial culture collection at National Institute for Environmental Studies (NIES).</title>
        <authorList>
            <person name="Hirose Y."/>
            <person name="Shimura Y."/>
            <person name="Fujisawa T."/>
            <person name="Nakamura Y."/>
            <person name="Kawachi M."/>
        </authorList>
    </citation>
    <scope>NUCLEOTIDE SEQUENCE [LARGE SCALE GENOMIC DNA]</scope>
    <source>
        <strain evidence="1 2">NIES-2135</strain>
    </source>
</reference>
<evidence type="ECO:0000313" key="1">
    <source>
        <dbReference type="EMBL" id="BAY55717.1"/>
    </source>
</evidence>
<name>A0A1Z4JGS2_LEPBY</name>
<dbReference type="InterPro" id="IPR015915">
    <property type="entry name" value="Kelch-typ_b-propeller"/>
</dbReference>
<organism evidence="1 2">
    <name type="scientific">Leptolyngbya boryana NIES-2135</name>
    <dbReference type="NCBI Taxonomy" id="1973484"/>
    <lineage>
        <taxon>Bacteria</taxon>
        <taxon>Bacillati</taxon>
        <taxon>Cyanobacteriota</taxon>
        <taxon>Cyanophyceae</taxon>
        <taxon>Leptolyngbyales</taxon>
        <taxon>Leptolyngbyaceae</taxon>
        <taxon>Leptolyngbya group</taxon>
        <taxon>Leptolyngbya</taxon>
    </lineage>
</organism>